<evidence type="ECO:0000259" key="5">
    <source>
        <dbReference type="PROSITE" id="PS50173"/>
    </source>
</evidence>
<dbReference type="Gene3D" id="3.30.70.270">
    <property type="match status" value="1"/>
</dbReference>
<keyword evidence="4" id="KW-0227">DNA damage</keyword>
<dbReference type="InterPro" id="IPR022880">
    <property type="entry name" value="DNApol_IV"/>
</dbReference>
<keyword evidence="4" id="KW-0515">Mutator protein</keyword>
<dbReference type="GO" id="GO:0005829">
    <property type="term" value="C:cytosol"/>
    <property type="evidence" value="ECO:0007669"/>
    <property type="project" value="TreeGrafter"/>
</dbReference>
<dbReference type="PANTHER" id="PTHR11076:SF33">
    <property type="entry name" value="DNA POLYMERASE KAPPA"/>
    <property type="match status" value="1"/>
</dbReference>
<evidence type="ECO:0000313" key="7">
    <source>
        <dbReference type="Proteomes" id="UP000000849"/>
    </source>
</evidence>
<dbReference type="EMBL" id="CP001964">
    <property type="protein sequence ID" value="ADG74918.1"/>
    <property type="molecule type" value="Genomic_DNA"/>
</dbReference>
<dbReference type="AlphaFoldDB" id="D5UFC1"/>
<dbReference type="InterPro" id="IPR043128">
    <property type="entry name" value="Rev_trsase/Diguanyl_cyclase"/>
</dbReference>
<gene>
    <name evidence="4" type="primary">dinB</name>
    <name evidence="6" type="ordered locus">Cfla_2023</name>
</gene>
<protein>
    <recommendedName>
        <fullName evidence="4">DNA polymerase IV</fullName>
        <shortName evidence="4">Pol IV</shortName>
        <ecNumber evidence="4">2.7.7.7</ecNumber>
    </recommendedName>
</protein>
<dbReference type="GO" id="GO:0006281">
    <property type="term" value="P:DNA repair"/>
    <property type="evidence" value="ECO:0007669"/>
    <property type="project" value="UniProtKB-UniRule"/>
</dbReference>
<dbReference type="SUPFAM" id="SSF56672">
    <property type="entry name" value="DNA/RNA polymerases"/>
    <property type="match status" value="1"/>
</dbReference>
<dbReference type="STRING" id="446466.Cfla_2023"/>
<dbReference type="PANTHER" id="PTHR11076">
    <property type="entry name" value="DNA REPAIR POLYMERASE UMUC / TRANSFERASE FAMILY MEMBER"/>
    <property type="match status" value="1"/>
</dbReference>
<dbReference type="HAMAP" id="MF_01113">
    <property type="entry name" value="DNApol_IV"/>
    <property type="match status" value="1"/>
</dbReference>
<keyword evidence="4 6" id="KW-0239">DNA-directed DNA polymerase</keyword>
<dbReference type="InterPro" id="IPR050116">
    <property type="entry name" value="DNA_polymerase-Y"/>
</dbReference>
<dbReference type="InterPro" id="IPR024728">
    <property type="entry name" value="PolY_HhH_motif"/>
</dbReference>
<comment type="function">
    <text evidence="2 4">Poorly processive, error-prone DNA polymerase involved in untargeted mutagenesis. Copies undamaged DNA at stalled replication forks, which arise in vivo from mismatched or misaligned primer ends. These misaligned primers can be extended by PolIV. Exhibits no 3'-5' exonuclease (proofreading) activity. May be involved in translesional synthesis, in conjunction with the beta clamp from PolIII.</text>
</comment>
<keyword evidence="4" id="KW-0238">DNA-binding</keyword>
<evidence type="ECO:0000313" key="6">
    <source>
        <dbReference type="EMBL" id="ADG74918.1"/>
    </source>
</evidence>
<name>D5UFC1_CELFN</name>
<dbReference type="eggNOG" id="COG0389">
    <property type="taxonomic scope" value="Bacteria"/>
</dbReference>
<dbReference type="Pfam" id="PF11799">
    <property type="entry name" value="IMS_C"/>
    <property type="match status" value="1"/>
</dbReference>
<feature type="site" description="Substrate discrimination" evidence="4">
    <location>
        <position position="18"/>
    </location>
</feature>
<dbReference type="GO" id="GO:0003887">
    <property type="term" value="F:DNA-directed DNA polymerase activity"/>
    <property type="evidence" value="ECO:0007669"/>
    <property type="project" value="UniProtKB-UniRule"/>
</dbReference>
<dbReference type="GO" id="GO:0042276">
    <property type="term" value="P:error-prone translesion synthesis"/>
    <property type="evidence" value="ECO:0007669"/>
    <property type="project" value="TreeGrafter"/>
</dbReference>
<evidence type="ECO:0000256" key="2">
    <source>
        <dbReference type="ARBA" id="ARBA00025589"/>
    </source>
</evidence>
<dbReference type="Gene3D" id="3.40.1170.60">
    <property type="match status" value="1"/>
</dbReference>
<organism evidence="6 7">
    <name type="scientific">Cellulomonas flavigena (strain ATCC 482 / DSM 20109 / BCRC 11376 / JCM 18109 / NBRC 3775 / NCIMB 8073 / NRS 134)</name>
    <dbReference type="NCBI Taxonomy" id="446466"/>
    <lineage>
        <taxon>Bacteria</taxon>
        <taxon>Bacillati</taxon>
        <taxon>Actinomycetota</taxon>
        <taxon>Actinomycetes</taxon>
        <taxon>Micrococcales</taxon>
        <taxon>Cellulomonadaceae</taxon>
        <taxon>Cellulomonas</taxon>
    </lineage>
</organism>
<dbReference type="Gene3D" id="3.30.1490.100">
    <property type="entry name" value="DNA polymerase, Y-family, little finger domain"/>
    <property type="match status" value="1"/>
</dbReference>
<dbReference type="NCBIfam" id="NF003015">
    <property type="entry name" value="PRK03858.1"/>
    <property type="match status" value="1"/>
</dbReference>
<dbReference type="NCBIfam" id="NF002677">
    <property type="entry name" value="PRK02406.1"/>
    <property type="match status" value="1"/>
</dbReference>
<dbReference type="InterPro" id="IPR001126">
    <property type="entry name" value="UmuC"/>
</dbReference>
<evidence type="ECO:0000256" key="4">
    <source>
        <dbReference type="HAMAP-Rule" id="MF_01113"/>
    </source>
</evidence>
<dbReference type="PROSITE" id="PS50173">
    <property type="entry name" value="UMUC"/>
    <property type="match status" value="1"/>
</dbReference>
<dbReference type="Pfam" id="PF11798">
    <property type="entry name" value="IMS_HHH"/>
    <property type="match status" value="1"/>
</dbReference>
<keyword evidence="4" id="KW-0460">Magnesium</keyword>
<dbReference type="CDD" id="cd03586">
    <property type="entry name" value="PolY_Pol_IV_kappa"/>
    <property type="match status" value="1"/>
</dbReference>
<keyword evidence="4" id="KW-0235">DNA replication</keyword>
<evidence type="ECO:0000256" key="3">
    <source>
        <dbReference type="ARBA" id="ARBA00049244"/>
    </source>
</evidence>
<keyword evidence="4" id="KW-0234">DNA repair</keyword>
<feature type="active site" evidence="4">
    <location>
        <position position="108"/>
    </location>
</feature>
<keyword evidence="4 6" id="KW-0548">Nucleotidyltransferase</keyword>
<keyword evidence="7" id="KW-1185">Reference proteome</keyword>
<evidence type="ECO:0000256" key="1">
    <source>
        <dbReference type="ARBA" id="ARBA00010945"/>
    </source>
</evidence>
<dbReference type="GO" id="GO:0006261">
    <property type="term" value="P:DNA-templated DNA replication"/>
    <property type="evidence" value="ECO:0007669"/>
    <property type="project" value="UniProtKB-UniRule"/>
</dbReference>
<dbReference type="InterPro" id="IPR036775">
    <property type="entry name" value="DNA_pol_Y-fam_lit_finger_sf"/>
</dbReference>
<dbReference type="Gene3D" id="1.10.150.20">
    <property type="entry name" value="5' to 3' exonuclease, C-terminal subdomain"/>
    <property type="match status" value="1"/>
</dbReference>
<comment type="subcellular location">
    <subcellularLocation>
        <location evidence="4">Cytoplasm</location>
    </subcellularLocation>
</comment>
<comment type="cofactor">
    <cofactor evidence="4">
        <name>Mg(2+)</name>
        <dbReference type="ChEBI" id="CHEBI:18420"/>
    </cofactor>
    <text evidence="4">Binds 2 magnesium ions per subunit.</text>
</comment>
<comment type="similarity">
    <text evidence="1 4">Belongs to the DNA polymerase type-Y family.</text>
</comment>
<dbReference type="GO" id="GO:0003684">
    <property type="term" value="F:damaged DNA binding"/>
    <property type="evidence" value="ECO:0007669"/>
    <property type="project" value="InterPro"/>
</dbReference>
<dbReference type="InterPro" id="IPR017961">
    <property type="entry name" value="DNA_pol_Y-fam_little_finger"/>
</dbReference>
<feature type="domain" description="UmuC" evidence="5">
    <location>
        <begin position="9"/>
        <end position="189"/>
    </location>
</feature>
<sequence length="421" mass="45222">MRRMPGATILHADLDAFYASVEQLLDPRLRGRPIAVGGSAAGGVVLAASYEAKRYGVSGGMPGWRAARLCPGLQFVPGRFREYQPIADRVMDVLGDVTPVVERISIDEAFLDVAGSTHLFGTPAQIAVLLRRRVRDEIGLPISVGVARTKHLAKIASQVAKPDGLVVVEPEREREFLEPLPVGLMWGVGPVARARLAERGITTIGELARTPTGAVEKILGHAVGSRMSALAHNEDPRRVAGAGRARSVGAQSALGRQQATPELVREVLAQLADRVAGRMRAKGRAGRTVTVRVRFPGMRSVTRSHTLPGPVATTLTLTEVAEQLVWQAIREQPHPEPDVTLLAISVSGLVEQSSLQLELPLLTADPRRPGSAPGAARWAVDRSVDAVRARFGNAAVGYLPTAMPRVRTVPDEFRELAEHDL</sequence>
<accession>D5UFC1</accession>
<keyword evidence="4 6" id="KW-0808">Transferase</keyword>
<comment type="subunit">
    <text evidence="4">Monomer.</text>
</comment>
<reference evidence="6 7" key="1">
    <citation type="journal article" date="2010" name="Stand. Genomic Sci.">
        <title>Complete genome sequence of Cellulomonas flavigena type strain (134).</title>
        <authorList>
            <person name="Abt B."/>
            <person name="Foster B."/>
            <person name="Lapidus A."/>
            <person name="Clum A."/>
            <person name="Sun H."/>
            <person name="Pukall R."/>
            <person name="Lucas S."/>
            <person name="Glavina Del Rio T."/>
            <person name="Nolan M."/>
            <person name="Tice H."/>
            <person name="Cheng J.F."/>
            <person name="Pitluck S."/>
            <person name="Liolios K."/>
            <person name="Ivanova N."/>
            <person name="Mavromatis K."/>
            <person name="Ovchinnikova G."/>
            <person name="Pati A."/>
            <person name="Goodwin L."/>
            <person name="Chen A."/>
            <person name="Palaniappan K."/>
            <person name="Land M."/>
            <person name="Hauser L."/>
            <person name="Chang Y.J."/>
            <person name="Jeffries C.D."/>
            <person name="Rohde M."/>
            <person name="Goker M."/>
            <person name="Woyke T."/>
            <person name="Bristow J."/>
            <person name="Eisen J.A."/>
            <person name="Markowitz V."/>
            <person name="Hugenholtz P."/>
            <person name="Kyrpides N.C."/>
            <person name="Klenk H.P."/>
        </authorList>
    </citation>
    <scope>NUCLEOTIDE SEQUENCE [LARGE SCALE GENOMIC DNA]</scope>
    <source>
        <strain evidence="7">ATCC 482 / DSM 20109 / BCRC 11376 / JCM 18109 / NBRC 3775 / NCIMB 8073 / NRS 134</strain>
    </source>
</reference>
<keyword evidence="4" id="KW-0479">Metal-binding</keyword>
<comment type="catalytic activity">
    <reaction evidence="3 4">
        <text>DNA(n) + a 2'-deoxyribonucleoside 5'-triphosphate = DNA(n+1) + diphosphate</text>
        <dbReference type="Rhea" id="RHEA:22508"/>
        <dbReference type="Rhea" id="RHEA-COMP:17339"/>
        <dbReference type="Rhea" id="RHEA-COMP:17340"/>
        <dbReference type="ChEBI" id="CHEBI:33019"/>
        <dbReference type="ChEBI" id="CHEBI:61560"/>
        <dbReference type="ChEBI" id="CHEBI:173112"/>
        <dbReference type="EC" id="2.7.7.7"/>
    </reaction>
</comment>
<dbReference type="EC" id="2.7.7.7" evidence="4"/>
<feature type="binding site" evidence="4">
    <location>
        <position position="107"/>
    </location>
    <ligand>
        <name>Mg(2+)</name>
        <dbReference type="ChEBI" id="CHEBI:18420"/>
    </ligand>
</feature>
<dbReference type="GO" id="GO:0000287">
    <property type="term" value="F:magnesium ion binding"/>
    <property type="evidence" value="ECO:0007669"/>
    <property type="project" value="UniProtKB-UniRule"/>
</dbReference>
<dbReference type="InterPro" id="IPR043502">
    <property type="entry name" value="DNA/RNA_pol_sf"/>
</dbReference>
<dbReference type="KEGG" id="cfl:Cfla_2023"/>
<keyword evidence="4" id="KW-0963">Cytoplasm</keyword>
<feature type="binding site" evidence="4">
    <location>
        <position position="13"/>
    </location>
    <ligand>
        <name>Mg(2+)</name>
        <dbReference type="ChEBI" id="CHEBI:18420"/>
    </ligand>
</feature>
<dbReference type="Proteomes" id="UP000000849">
    <property type="component" value="Chromosome"/>
</dbReference>
<dbReference type="Pfam" id="PF00817">
    <property type="entry name" value="IMS"/>
    <property type="match status" value="1"/>
</dbReference>
<proteinExistence type="inferred from homology"/>
<dbReference type="SUPFAM" id="SSF100879">
    <property type="entry name" value="Lesion bypass DNA polymerase (Y-family), little finger domain"/>
    <property type="match status" value="1"/>
</dbReference>
<dbReference type="HOGENOM" id="CLU_012348_1_2_11"/>
<dbReference type="GO" id="GO:0009432">
    <property type="term" value="P:SOS response"/>
    <property type="evidence" value="ECO:0007669"/>
    <property type="project" value="TreeGrafter"/>
</dbReference>